<evidence type="ECO:0000256" key="2">
    <source>
        <dbReference type="ARBA" id="ARBA00022552"/>
    </source>
</evidence>
<dbReference type="PROSITE" id="PS00678">
    <property type="entry name" value="WD_REPEATS_1"/>
    <property type="match status" value="2"/>
</dbReference>
<comment type="function">
    <text evidence="6">Required for maturation of ribosomal RNAs and formation of the large ribosomal subunit.</text>
</comment>
<dbReference type="AlphaFoldDB" id="A0A1D1V332"/>
<dbReference type="GO" id="GO:0030687">
    <property type="term" value="C:preribosome, large subunit precursor"/>
    <property type="evidence" value="ECO:0007669"/>
    <property type="project" value="UniProtKB-UniRule"/>
</dbReference>
<evidence type="ECO:0000256" key="3">
    <source>
        <dbReference type="ARBA" id="ARBA00022574"/>
    </source>
</evidence>
<dbReference type="InterPro" id="IPR012972">
    <property type="entry name" value="NLE"/>
</dbReference>
<sequence>MDEGEGTMEPQDSYLQIRLHTKSPRFAVTDIPYSIPTTTASSDLNLLVNQLLGESAVENWIPVDFDFLINGDILLTSVGEYVQQQQISSENVISIEYIERAPAPEPDRSLEHRDWVSAVHSFDDYILTGAYDNSVRVWNSRDGQLVLSHAAHTAPIKGVCWTTSSSFLTASHDQTVALWNIDEGGKNVSPRAFFRGHANSVDALSLSPDRKKFCSVSWDKTLKIWSLEDDATEEIAAPADKKFKGENRKNLTKTPEMTLPGHKEAVSCCAWTGKTEIITGSWDHSIRIWDVELGGVSRQLDSSKAFTSLSYSSLNRTVISGSSDRLIRLYDPRSHEGSVVKLGFLSHSGWVSSVAWSPNNDHLFISGSYDKVMKMWDARSPKAPLYDMAGHSDKILCCSWSDRNLLLSGGADSALKVFSAARV</sequence>
<dbReference type="GO" id="GO:0043021">
    <property type="term" value="F:ribonucleoprotein complex binding"/>
    <property type="evidence" value="ECO:0007669"/>
    <property type="project" value="UniProtKB-UniRule"/>
</dbReference>
<evidence type="ECO:0000256" key="4">
    <source>
        <dbReference type="ARBA" id="ARBA00022737"/>
    </source>
</evidence>
<evidence type="ECO:0000259" key="8">
    <source>
        <dbReference type="Pfam" id="PF08154"/>
    </source>
</evidence>
<dbReference type="Proteomes" id="UP000186922">
    <property type="component" value="Unassembled WGS sequence"/>
</dbReference>
<feature type="domain" description="NLE" evidence="8">
    <location>
        <begin position="15"/>
        <end position="82"/>
    </location>
</feature>
<evidence type="ECO:0000256" key="5">
    <source>
        <dbReference type="ARBA" id="ARBA00023242"/>
    </source>
</evidence>
<proteinExistence type="inferred from homology"/>
<evidence type="ECO:0000256" key="6">
    <source>
        <dbReference type="HAMAP-Rule" id="MF_03029"/>
    </source>
</evidence>
<dbReference type="PROSITE" id="PS50294">
    <property type="entry name" value="WD_REPEATS_REGION"/>
    <property type="match status" value="4"/>
</dbReference>
<dbReference type="GO" id="GO:0005654">
    <property type="term" value="C:nucleoplasm"/>
    <property type="evidence" value="ECO:0007669"/>
    <property type="project" value="UniProtKB-SubCell"/>
</dbReference>
<feature type="repeat" description="WD" evidence="7">
    <location>
        <begin position="194"/>
        <end position="235"/>
    </location>
</feature>
<dbReference type="EMBL" id="BDGG01000002">
    <property type="protein sequence ID" value="GAU94382.1"/>
    <property type="molecule type" value="Genomic_DNA"/>
</dbReference>
<keyword evidence="5 6" id="KW-0539">Nucleus</keyword>
<dbReference type="FunFam" id="2.130.10.10:FF:001898">
    <property type="entry name" value="Ribosome biogenesis protein WDR12 homolog"/>
    <property type="match status" value="1"/>
</dbReference>
<feature type="repeat" description="WD" evidence="7">
    <location>
        <begin position="259"/>
        <end position="299"/>
    </location>
</feature>
<keyword evidence="3 7" id="KW-0853">WD repeat</keyword>
<feature type="repeat" description="WD" evidence="7">
    <location>
        <begin position="109"/>
        <end position="148"/>
    </location>
</feature>
<dbReference type="CDD" id="cd00200">
    <property type="entry name" value="WD40"/>
    <property type="match status" value="1"/>
</dbReference>
<dbReference type="InterPro" id="IPR001680">
    <property type="entry name" value="WD40_rpt"/>
</dbReference>
<comment type="caution">
    <text evidence="9">The sequence shown here is derived from an EMBL/GenBank/DDBJ whole genome shotgun (WGS) entry which is preliminary data.</text>
</comment>
<feature type="repeat" description="WD" evidence="7">
    <location>
        <begin position="149"/>
        <end position="189"/>
    </location>
</feature>
<dbReference type="PROSITE" id="PS50082">
    <property type="entry name" value="WD_REPEATS_2"/>
    <property type="match status" value="6"/>
</dbReference>
<dbReference type="PANTHER" id="PTHR22847">
    <property type="entry name" value="WD40 REPEAT PROTEIN"/>
    <property type="match status" value="1"/>
</dbReference>
<dbReference type="SUPFAM" id="SSF50978">
    <property type="entry name" value="WD40 repeat-like"/>
    <property type="match status" value="1"/>
</dbReference>
<name>A0A1D1V332_RAMVA</name>
<dbReference type="OrthoDB" id="10251381at2759"/>
<dbReference type="PRINTS" id="PR00320">
    <property type="entry name" value="GPROTEINBRPT"/>
</dbReference>
<dbReference type="InterPro" id="IPR036322">
    <property type="entry name" value="WD40_repeat_dom_sf"/>
</dbReference>
<dbReference type="STRING" id="947166.A0A1D1V332"/>
<keyword evidence="4" id="KW-0677">Repeat</keyword>
<feature type="repeat" description="WD" evidence="7">
    <location>
        <begin position="344"/>
        <end position="386"/>
    </location>
</feature>
<dbReference type="InterPro" id="IPR019775">
    <property type="entry name" value="WD40_repeat_CS"/>
</dbReference>
<comment type="subcellular location">
    <subcellularLocation>
        <location evidence="6">Nucleus</location>
        <location evidence="6">Nucleolus</location>
    </subcellularLocation>
    <subcellularLocation>
        <location evidence="6">Nucleus</location>
        <location evidence="6">Nucleoplasm</location>
    </subcellularLocation>
</comment>
<dbReference type="PANTHER" id="PTHR22847:SF637">
    <property type="entry name" value="WD REPEAT DOMAIN 5B"/>
    <property type="match status" value="1"/>
</dbReference>
<dbReference type="GO" id="GO:0000463">
    <property type="term" value="P:maturation of LSU-rRNA from tricistronic rRNA transcript (SSU-rRNA, 5.8S rRNA, LSU-rRNA)"/>
    <property type="evidence" value="ECO:0007669"/>
    <property type="project" value="UniProtKB-UniRule"/>
</dbReference>
<protein>
    <recommendedName>
        <fullName evidence="6">Ribosome biogenesis protein WDR12 homolog</fullName>
    </recommendedName>
</protein>
<keyword evidence="2 6" id="KW-0698">rRNA processing</keyword>
<evidence type="ECO:0000256" key="1">
    <source>
        <dbReference type="ARBA" id="ARBA00022517"/>
    </source>
</evidence>
<evidence type="ECO:0000256" key="7">
    <source>
        <dbReference type="PROSITE-ProRule" id="PRU00221"/>
    </source>
</evidence>
<comment type="similarity">
    <text evidence="6">Belongs to the WD repeat WDR12/YTM1 family.</text>
</comment>
<reference evidence="9 10" key="1">
    <citation type="journal article" date="2016" name="Nat. Commun.">
        <title>Extremotolerant tardigrade genome and improved radiotolerance of human cultured cells by tardigrade-unique protein.</title>
        <authorList>
            <person name="Hashimoto T."/>
            <person name="Horikawa D.D."/>
            <person name="Saito Y."/>
            <person name="Kuwahara H."/>
            <person name="Kozuka-Hata H."/>
            <person name="Shin-I T."/>
            <person name="Minakuchi Y."/>
            <person name="Ohishi K."/>
            <person name="Motoyama A."/>
            <person name="Aizu T."/>
            <person name="Enomoto A."/>
            <person name="Kondo K."/>
            <person name="Tanaka S."/>
            <person name="Hara Y."/>
            <person name="Koshikawa S."/>
            <person name="Sagara H."/>
            <person name="Miura T."/>
            <person name="Yokobori S."/>
            <person name="Miyagawa K."/>
            <person name="Suzuki Y."/>
            <person name="Kubo T."/>
            <person name="Oyama M."/>
            <person name="Kohara Y."/>
            <person name="Fujiyama A."/>
            <person name="Arakawa K."/>
            <person name="Katayama T."/>
            <person name="Toyoda A."/>
            <person name="Kunieda T."/>
        </authorList>
    </citation>
    <scope>NUCLEOTIDE SEQUENCE [LARGE SCALE GENOMIC DNA]</scope>
    <source>
        <strain evidence="9 10">YOKOZUNA-1</strain>
    </source>
</reference>
<dbReference type="GO" id="GO:1990234">
    <property type="term" value="C:transferase complex"/>
    <property type="evidence" value="ECO:0007669"/>
    <property type="project" value="UniProtKB-ARBA"/>
</dbReference>
<dbReference type="HAMAP" id="MF_03029">
    <property type="entry name" value="WDR12"/>
    <property type="match status" value="1"/>
</dbReference>
<dbReference type="Gene3D" id="2.130.10.10">
    <property type="entry name" value="YVTN repeat-like/Quinoprotein amine dehydrogenase"/>
    <property type="match status" value="3"/>
</dbReference>
<feature type="repeat" description="WD" evidence="7">
    <location>
        <begin position="388"/>
        <end position="423"/>
    </location>
</feature>
<dbReference type="GO" id="GO:0000466">
    <property type="term" value="P:maturation of 5.8S rRNA from tricistronic rRNA transcript (SSU-rRNA, 5.8S rRNA, LSU-rRNA)"/>
    <property type="evidence" value="ECO:0007669"/>
    <property type="project" value="UniProtKB-UniRule"/>
</dbReference>
<dbReference type="GO" id="GO:0005730">
    <property type="term" value="C:nucleolus"/>
    <property type="evidence" value="ECO:0007669"/>
    <property type="project" value="UniProtKB-SubCell"/>
</dbReference>
<dbReference type="Pfam" id="PF00400">
    <property type="entry name" value="WD40"/>
    <property type="match status" value="7"/>
</dbReference>
<gene>
    <name evidence="9" type="primary">RvY_06164-1</name>
    <name evidence="9" type="synonym">RvY_06164.1</name>
    <name evidence="9" type="ORF">RvY_06164</name>
</gene>
<dbReference type="Pfam" id="PF08154">
    <property type="entry name" value="NLE"/>
    <property type="match status" value="1"/>
</dbReference>
<accession>A0A1D1V332</accession>
<dbReference type="InterPro" id="IPR015943">
    <property type="entry name" value="WD40/YVTN_repeat-like_dom_sf"/>
</dbReference>
<dbReference type="InterPro" id="IPR020472">
    <property type="entry name" value="WD40_PAC1"/>
</dbReference>
<evidence type="ECO:0000313" key="10">
    <source>
        <dbReference type="Proteomes" id="UP000186922"/>
    </source>
</evidence>
<organism evidence="9 10">
    <name type="scientific">Ramazzottius varieornatus</name>
    <name type="common">Water bear</name>
    <name type="synonym">Tardigrade</name>
    <dbReference type="NCBI Taxonomy" id="947166"/>
    <lineage>
        <taxon>Eukaryota</taxon>
        <taxon>Metazoa</taxon>
        <taxon>Ecdysozoa</taxon>
        <taxon>Tardigrada</taxon>
        <taxon>Eutardigrada</taxon>
        <taxon>Parachela</taxon>
        <taxon>Hypsibioidea</taxon>
        <taxon>Ramazzottiidae</taxon>
        <taxon>Ramazzottius</taxon>
    </lineage>
</organism>
<evidence type="ECO:0000313" key="9">
    <source>
        <dbReference type="EMBL" id="GAU94382.1"/>
    </source>
</evidence>
<keyword evidence="1 6" id="KW-0690">Ribosome biogenesis</keyword>
<dbReference type="SMART" id="SM00320">
    <property type="entry name" value="WD40"/>
    <property type="match status" value="7"/>
</dbReference>
<dbReference type="InterPro" id="IPR028599">
    <property type="entry name" value="WDR12/Ytm1"/>
</dbReference>
<keyword evidence="10" id="KW-1185">Reference proteome</keyword>